<evidence type="ECO:0000256" key="1">
    <source>
        <dbReference type="ARBA" id="ARBA00022679"/>
    </source>
</evidence>
<keyword evidence="4" id="KW-1185">Reference proteome</keyword>
<dbReference type="PANTHER" id="PTHR44068:SF1">
    <property type="entry name" value="HYPOTHETICAL LOC100005854"/>
    <property type="match status" value="1"/>
</dbReference>
<dbReference type="CDD" id="cd02440">
    <property type="entry name" value="AdoMet_MTases"/>
    <property type="match status" value="1"/>
</dbReference>
<accession>A0A5J4KWY1</accession>
<feature type="domain" description="Methyltransferase type 11" evidence="2">
    <location>
        <begin position="57"/>
        <end position="157"/>
    </location>
</feature>
<proteinExistence type="predicted"/>
<evidence type="ECO:0000259" key="2">
    <source>
        <dbReference type="Pfam" id="PF08241"/>
    </source>
</evidence>
<dbReference type="EMBL" id="BKZW01000003">
    <property type="protein sequence ID" value="GER91037.1"/>
    <property type="molecule type" value="Genomic_DNA"/>
</dbReference>
<evidence type="ECO:0000313" key="4">
    <source>
        <dbReference type="Proteomes" id="UP000326912"/>
    </source>
</evidence>
<dbReference type="GO" id="GO:0003838">
    <property type="term" value="F:sterol 24-C-methyltransferase activity"/>
    <property type="evidence" value="ECO:0007669"/>
    <property type="project" value="TreeGrafter"/>
</dbReference>
<sequence length="217" mass="23987">MPALYKFIEDVFGVGESYGHPAGWKGMIAGKLMAKQHYPENQWTVELLQLQGNEQVLEVGFGPGIAIQAAAALLTTGKITGVDISKAMMREARRRNAQAVRVGRVELLPGNAYALPFADSTFDKIYSIHVIYVWWWNQPQQVLAEVYRVLKPGGLFCVTFLSRESWPGYSAEKAASFDGPDGPSVEKLFTEAGFRTVHINNGPVAKKFREIAVLGIK</sequence>
<protein>
    <recommendedName>
        <fullName evidence="2">Methyltransferase type 11 domain-containing protein</fullName>
    </recommendedName>
</protein>
<dbReference type="InterPro" id="IPR013216">
    <property type="entry name" value="Methyltransf_11"/>
</dbReference>
<evidence type="ECO:0000313" key="3">
    <source>
        <dbReference type="EMBL" id="GER91037.1"/>
    </source>
</evidence>
<dbReference type="RefSeq" id="WP_151758732.1">
    <property type="nucleotide sequence ID" value="NZ_BKZW01000003.1"/>
</dbReference>
<reference evidence="3 4" key="1">
    <citation type="submission" date="2019-10" db="EMBL/GenBank/DDBJ databases">
        <title>Dictyobacter vulcani sp. nov., within the class Ktedonobacteria, isolated from soil of volcanic Mt. Zao.</title>
        <authorList>
            <person name="Zheng Y."/>
            <person name="Wang C.M."/>
            <person name="Sakai Y."/>
            <person name="Abe K."/>
            <person name="Yokota A."/>
            <person name="Yabe S."/>
        </authorList>
    </citation>
    <scope>NUCLEOTIDE SEQUENCE [LARGE SCALE GENOMIC DNA]</scope>
    <source>
        <strain evidence="3 4">W12</strain>
    </source>
</reference>
<dbReference type="AlphaFoldDB" id="A0A5J4KWY1"/>
<dbReference type="PANTHER" id="PTHR44068">
    <property type="entry name" value="ZGC:194242"/>
    <property type="match status" value="1"/>
</dbReference>
<keyword evidence="1" id="KW-0808">Transferase</keyword>
<dbReference type="GO" id="GO:0016126">
    <property type="term" value="P:sterol biosynthetic process"/>
    <property type="evidence" value="ECO:0007669"/>
    <property type="project" value="TreeGrafter"/>
</dbReference>
<name>A0A5J4KWY1_9CHLR</name>
<comment type="caution">
    <text evidence="3">The sequence shown here is derived from an EMBL/GenBank/DDBJ whole genome shotgun (WGS) entry which is preliminary data.</text>
</comment>
<dbReference type="InterPro" id="IPR050447">
    <property type="entry name" value="Erg6_SMT_methyltransf"/>
</dbReference>
<dbReference type="InterPro" id="IPR029063">
    <property type="entry name" value="SAM-dependent_MTases_sf"/>
</dbReference>
<dbReference type="Pfam" id="PF08241">
    <property type="entry name" value="Methyltransf_11"/>
    <property type="match status" value="1"/>
</dbReference>
<dbReference type="Gene3D" id="3.40.50.150">
    <property type="entry name" value="Vaccinia Virus protein VP39"/>
    <property type="match status" value="1"/>
</dbReference>
<dbReference type="Proteomes" id="UP000326912">
    <property type="component" value="Unassembled WGS sequence"/>
</dbReference>
<organism evidence="3 4">
    <name type="scientific">Dictyobacter vulcani</name>
    <dbReference type="NCBI Taxonomy" id="2607529"/>
    <lineage>
        <taxon>Bacteria</taxon>
        <taxon>Bacillati</taxon>
        <taxon>Chloroflexota</taxon>
        <taxon>Ktedonobacteria</taxon>
        <taxon>Ktedonobacterales</taxon>
        <taxon>Dictyobacteraceae</taxon>
        <taxon>Dictyobacter</taxon>
    </lineage>
</organism>
<gene>
    <name evidence="3" type="ORF">KDW_51990</name>
</gene>
<dbReference type="SUPFAM" id="SSF53335">
    <property type="entry name" value="S-adenosyl-L-methionine-dependent methyltransferases"/>
    <property type="match status" value="1"/>
</dbReference>